<keyword evidence="1" id="KW-0472">Membrane</keyword>
<dbReference type="RefSeq" id="WP_387342761.1">
    <property type="nucleotide sequence ID" value="NZ_JBIAXI010000008.1"/>
</dbReference>
<name>A0ABW6V558_MICFU</name>
<feature type="transmembrane region" description="Helical" evidence="1">
    <location>
        <begin position="109"/>
        <end position="129"/>
    </location>
</feature>
<proteinExistence type="predicted"/>
<organism evidence="2 3">
    <name type="scientific">Microtetraspora fusca</name>
    <dbReference type="NCBI Taxonomy" id="1997"/>
    <lineage>
        <taxon>Bacteria</taxon>
        <taxon>Bacillati</taxon>
        <taxon>Actinomycetota</taxon>
        <taxon>Actinomycetes</taxon>
        <taxon>Streptosporangiales</taxon>
        <taxon>Streptosporangiaceae</taxon>
        <taxon>Microtetraspora</taxon>
    </lineage>
</organism>
<evidence type="ECO:0000256" key="1">
    <source>
        <dbReference type="SAM" id="Phobius"/>
    </source>
</evidence>
<gene>
    <name evidence="2" type="ORF">ACFY05_16065</name>
</gene>
<evidence type="ECO:0000313" key="3">
    <source>
        <dbReference type="Proteomes" id="UP001602119"/>
    </source>
</evidence>
<evidence type="ECO:0000313" key="2">
    <source>
        <dbReference type="EMBL" id="MFF4774370.1"/>
    </source>
</evidence>
<comment type="caution">
    <text evidence="2">The sequence shown here is derived from an EMBL/GenBank/DDBJ whole genome shotgun (WGS) entry which is preliminary data.</text>
</comment>
<reference evidence="2 3" key="1">
    <citation type="submission" date="2024-10" db="EMBL/GenBank/DDBJ databases">
        <title>The Natural Products Discovery Center: Release of the First 8490 Sequenced Strains for Exploring Actinobacteria Biosynthetic Diversity.</title>
        <authorList>
            <person name="Kalkreuter E."/>
            <person name="Kautsar S.A."/>
            <person name="Yang D."/>
            <person name="Bader C.D."/>
            <person name="Teijaro C.N."/>
            <person name="Fluegel L."/>
            <person name="Davis C.M."/>
            <person name="Simpson J.R."/>
            <person name="Lauterbach L."/>
            <person name="Steele A.D."/>
            <person name="Gui C."/>
            <person name="Meng S."/>
            <person name="Li G."/>
            <person name="Viehrig K."/>
            <person name="Ye F."/>
            <person name="Su P."/>
            <person name="Kiefer A.F."/>
            <person name="Nichols A."/>
            <person name="Cepeda A.J."/>
            <person name="Yan W."/>
            <person name="Fan B."/>
            <person name="Jiang Y."/>
            <person name="Adhikari A."/>
            <person name="Zheng C.-J."/>
            <person name="Schuster L."/>
            <person name="Cowan T.M."/>
            <person name="Smanski M.J."/>
            <person name="Chevrette M.G."/>
            <person name="De Carvalho L.P.S."/>
            <person name="Shen B."/>
        </authorList>
    </citation>
    <scope>NUCLEOTIDE SEQUENCE [LARGE SCALE GENOMIC DNA]</scope>
    <source>
        <strain evidence="2 3">NPDC001281</strain>
    </source>
</reference>
<feature type="transmembrane region" description="Helical" evidence="1">
    <location>
        <begin position="83"/>
        <end position="103"/>
    </location>
</feature>
<dbReference type="Proteomes" id="UP001602119">
    <property type="component" value="Unassembled WGS sequence"/>
</dbReference>
<feature type="transmembrane region" description="Helical" evidence="1">
    <location>
        <begin position="48"/>
        <end position="71"/>
    </location>
</feature>
<protein>
    <submittedName>
        <fullName evidence="2">Uncharacterized protein</fullName>
    </submittedName>
</protein>
<dbReference type="EMBL" id="JBIAXI010000008">
    <property type="protein sequence ID" value="MFF4774370.1"/>
    <property type="molecule type" value="Genomic_DNA"/>
</dbReference>
<keyword evidence="1" id="KW-0812">Transmembrane</keyword>
<sequence length="145" mass="15442">MYAGLALTAIAAVVPFIDTATVDSLSDHVRRAYPDWPANLVTGDRNAIIVYLTVVTLLGIVGWLWTIWAVAKRKRWSRPAATVMFVLGIGHASLCLSFSGGRYANVVPYPYGALAALPALAGLATVVLLRLRGPATGATPVEKRP</sequence>
<keyword evidence="3" id="KW-1185">Reference proteome</keyword>
<accession>A0ABW6V558</accession>
<keyword evidence="1" id="KW-1133">Transmembrane helix</keyword>